<proteinExistence type="inferred from homology"/>
<keyword evidence="8" id="KW-0732">Signal</keyword>
<keyword evidence="7" id="KW-1133">Transmembrane helix</keyword>
<evidence type="ECO:0000313" key="11">
    <source>
        <dbReference type="Proteomes" id="UP000604117"/>
    </source>
</evidence>
<feature type="compositionally biased region" description="Low complexity" evidence="6">
    <location>
        <begin position="581"/>
        <end position="597"/>
    </location>
</feature>
<dbReference type="PROSITE" id="PS51892">
    <property type="entry name" value="SUBTILASE"/>
    <property type="match status" value="1"/>
</dbReference>
<dbReference type="PROSITE" id="PS51318">
    <property type="entry name" value="TAT"/>
    <property type="match status" value="1"/>
</dbReference>
<comment type="caution">
    <text evidence="10">The sequence shown here is derived from an EMBL/GenBank/DDBJ whole genome shotgun (WGS) entry which is preliminary data.</text>
</comment>
<feature type="active site" description="Charge relay system" evidence="5">
    <location>
        <position position="257"/>
    </location>
</feature>
<comment type="similarity">
    <text evidence="1 5">Belongs to the peptidase S8 family.</text>
</comment>
<evidence type="ECO:0000256" key="7">
    <source>
        <dbReference type="SAM" id="Phobius"/>
    </source>
</evidence>
<organism evidence="10 11">
    <name type="scientific">Asanoa siamensis</name>
    <dbReference type="NCBI Taxonomy" id="926357"/>
    <lineage>
        <taxon>Bacteria</taxon>
        <taxon>Bacillati</taxon>
        <taxon>Actinomycetota</taxon>
        <taxon>Actinomycetes</taxon>
        <taxon>Micromonosporales</taxon>
        <taxon>Micromonosporaceae</taxon>
        <taxon>Asanoa</taxon>
    </lineage>
</organism>
<feature type="compositionally biased region" description="Pro residues" evidence="6">
    <location>
        <begin position="398"/>
        <end position="422"/>
    </location>
</feature>
<dbReference type="PANTHER" id="PTHR43806:SF11">
    <property type="entry name" value="CEREVISIN-RELATED"/>
    <property type="match status" value="1"/>
</dbReference>
<evidence type="ECO:0000259" key="9">
    <source>
        <dbReference type="Pfam" id="PF00082"/>
    </source>
</evidence>
<sequence length="608" mass="60647">MKQFKDRRSRARWLAATTAVLTLATLPLLATPAHADTVRSLSWHLDSLRILRAQQITKGAGVTVAIVDGGVQANNRDLVGQVVPGKGFASDVPGDGRVDPDKDLSHGTAMASLIAGRGGGDQRMLGIAPQAKVMPAAVGTAKATMAEAIRWAADQRIGVINISMEPTTTVFDPGLDDALTHALQRDVVVVASAGNQGGDLGQIARHPGVVSVAAVDRKGKLWEGTARGHQLALSAPGVDMIMSVNTGNGYGVGSGTSAAAAITSGVVALIRSRFPDLDATNVINRLVRTATDQGEKGRDGFYGFGLIDPVRALTAEVPAVDVNPLGATAPLPSESAGAAATGEDADEGSGLGINVNADPGGLLLYGLGCLAVVAAIVALVVWSNRRRRRRLAAYGPGGPVPPGRMPPGGFPGGPPGAAPPGPYAGGLHGAPPPGQWGAPTAPGQVGAPPPGQWGGPTAPGQAGAPPPGQWGGPTAPGQAGALPPGQWGAPTAPGQAGAPPPGQWGAPPPGHRGPMAPPSHGSVPGHAPQPPYPPQPPAYGPPPQSAFGSPPPQPAYGSPPRGGGDGNPPPPVQSTGQGPMSPQADGDAGAGSGAQPAEQRQPPPMGDR</sequence>
<feature type="region of interest" description="Disordered" evidence="6">
    <location>
        <begin position="392"/>
        <end position="608"/>
    </location>
</feature>
<name>A0ABQ4CYN0_9ACTN</name>
<dbReference type="RefSeq" id="WP_203717270.1">
    <property type="nucleotide sequence ID" value="NZ_BONE01000060.1"/>
</dbReference>
<feature type="compositionally biased region" description="Pro residues" evidence="6">
    <location>
        <begin position="527"/>
        <end position="554"/>
    </location>
</feature>
<feature type="signal peptide" evidence="8">
    <location>
        <begin position="1"/>
        <end position="35"/>
    </location>
</feature>
<dbReference type="InterPro" id="IPR036852">
    <property type="entry name" value="Peptidase_S8/S53_dom_sf"/>
</dbReference>
<dbReference type="EMBL" id="BONE01000060">
    <property type="protein sequence ID" value="GIF76396.1"/>
    <property type="molecule type" value="Genomic_DNA"/>
</dbReference>
<keyword evidence="2 5" id="KW-0645">Protease</keyword>
<protein>
    <recommendedName>
        <fullName evidence="9">Peptidase S8/S53 domain-containing protein</fullName>
    </recommendedName>
</protein>
<evidence type="ECO:0000313" key="10">
    <source>
        <dbReference type="EMBL" id="GIF76396.1"/>
    </source>
</evidence>
<dbReference type="CDD" id="cd00306">
    <property type="entry name" value="Peptidases_S8_S53"/>
    <property type="match status" value="1"/>
</dbReference>
<keyword evidence="7" id="KW-0812">Transmembrane</keyword>
<dbReference type="Proteomes" id="UP000604117">
    <property type="component" value="Unassembled WGS sequence"/>
</dbReference>
<feature type="compositionally biased region" description="Low complexity" evidence="6">
    <location>
        <begin position="472"/>
        <end position="497"/>
    </location>
</feature>
<evidence type="ECO:0000256" key="1">
    <source>
        <dbReference type="ARBA" id="ARBA00011073"/>
    </source>
</evidence>
<feature type="chain" id="PRO_5045087863" description="Peptidase S8/S53 domain-containing protein" evidence="8">
    <location>
        <begin position="36"/>
        <end position="608"/>
    </location>
</feature>
<dbReference type="Pfam" id="PF00082">
    <property type="entry name" value="Peptidase_S8"/>
    <property type="match status" value="1"/>
</dbReference>
<keyword evidence="11" id="KW-1185">Reference proteome</keyword>
<dbReference type="InterPro" id="IPR000209">
    <property type="entry name" value="Peptidase_S8/S53_dom"/>
</dbReference>
<dbReference type="InterPro" id="IPR015500">
    <property type="entry name" value="Peptidase_S8_subtilisin-rel"/>
</dbReference>
<dbReference type="InterPro" id="IPR006311">
    <property type="entry name" value="TAT_signal"/>
</dbReference>
<evidence type="ECO:0000256" key="3">
    <source>
        <dbReference type="ARBA" id="ARBA00022801"/>
    </source>
</evidence>
<reference evidence="10 11" key="1">
    <citation type="submission" date="2021-01" db="EMBL/GenBank/DDBJ databases">
        <title>Whole genome shotgun sequence of Asanoa siamensis NBRC 107932.</title>
        <authorList>
            <person name="Komaki H."/>
            <person name="Tamura T."/>
        </authorList>
    </citation>
    <scope>NUCLEOTIDE SEQUENCE [LARGE SCALE GENOMIC DNA]</scope>
    <source>
        <strain evidence="10 11">NBRC 107932</strain>
    </source>
</reference>
<keyword evidence="4 5" id="KW-0720">Serine protease</keyword>
<evidence type="ECO:0000256" key="2">
    <source>
        <dbReference type="ARBA" id="ARBA00022670"/>
    </source>
</evidence>
<dbReference type="Gene3D" id="3.40.50.200">
    <property type="entry name" value="Peptidase S8/S53 domain"/>
    <property type="match status" value="1"/>
</dbReference>
<feature type="compositionally biased region" description="Pro residues" evidence="6">
    <location>
        <begin position="498"/>
        <end position="517"/>
    </location>
</feature>
<gene>
    <name evidence="10" type="ORF">Asi02nite_59140</name>
</gene>
<dbReference type="PRINTS" id="PR00723">
    <property type="entry name" value="SUBTILISIN"/>
</dbReference>
<accession>A0ABQ4CYN0</accession>
<feature type="active site" description="Charge relay system" evidence="5">
    <location>
        <position position="68"/>
    </location>
</feature>
<dbReference type="InterPro" id="IPR050131">
    <property type="entry name" value="Peptidase_S8_subtilisin-like"/>
</dbReference>
<evidence type="ECO:0000256" key="8">
    <source>
        <dbReference type="SAM" id="SignalP"/>
    </source>
</evidence>
<evidence type="ECO:0000256" key="6">
    <source>
        <dbReference type="SAM" id="MobiDB-lite"/>
    </source>
</evidence>
<evidence type="ECO:0000256" key="5">
    <source>
        <dbReference type="PROSITE-ProRule" id="PRU01240"/>
    </source>
</evidence>
<keyword evidence="3 5" id="KW-0378">Hydrolase</keyword>
<evidence type="ECO:0000256" key="4">
    <source>
        <dbReference type="ARBA" id="ARBA00022825"/>
    </source>
</evidence>
<dbReference type="SUPFAM" id="SSF52743">
    <property type="entry name" value="Subtilisin-like"/>
    <property type="match status" value="1"/>
</dbReference>
<keyword evidence="7" id="KW-0472">Membrane</keyword>
<feature type="compositionally biased region" description="Low complexity" evidence="6">
    <location>
        <begin position="437"/>
        <end position="446"/>
    </location>
</feature>
<feature type="transmembrane region" description="Helical" evidence="7">
    <location>
        <begin position="362"/>
        <end position="382"/>
    </location>
</feature>
<dbReference type="PANTHER" id="PTHR43806">
    <property type="entry name" value="PEPTIDASE S8"/>
    <property type="match status" value="1"/>
</dbReference>
<feature type="active site" description="Charge relay system" evidence="5">
    <location>
        <position position="106"/>
    </location>
</feature>
<feature type="domain" description="Peptidase S8/S53" evidence="9">
    <location>
        <begin position="59"/>
        <end position="305"/>
    </location>
</feature>